<proteinExistence type="predicted"/>
<gene>
    <name evidence="2" type="ORF">FSB_LOCUS30001</name>
</gene>
<name>A0A2N9GRR9_FAGSY</name>
<dbReference type="AlphaFoldDB" id="A0A2N9GRR9"/>
<sequence>MTKSSTPDPPIQDTGLQRELKLPIIAHFAPDPIKLPPSATICSSANTTITTWLLEASSISHPHLLPTFLTPPLRNTATRENRGVDFFVKDTGGGGSAAWWRVVDSIVVWGARTQGLGCDVGCDRSWGNRKASRGCRRSSRQSSLGDSRRDLLPEI</sequence>
<organism evidence="2">
    <name type="scientific">Fagus sylvatica</name>
    <name type="common">Beechnut</name>
    <dbReference type="NCBI Taxonomy" id="28930"/>
    <lineage>
        <taxon>Eukaryota</taxon>
        <taxon>Viridiplantae</taxon>
        <taxon>Streptophyta</taxon>
        <taxon>Embryophyta</taxon>
        <taxon>Tracheophyta</taxon>
        <taxon>Spermatophyta</taxon>
        <taxon>Magnoliopsida</taxon>
        <taxon>eudicotyledons</taxon>
        <taxon>Gunneridae</taxon>
        <taxon>Pentapetalae</taxon>
        <taxon>rosids</taxon>
        <taxon>fabids</taxon>
        <taxon>Fagales</taxon>
        <taxon>Fagaceae</taxon>
        <taxon>Fagus</taxon>
    </lineage>
</organism>
<dbReference type="EMBL" id="OIVN01002265">
    <property type="protein sequence ID" value="SPD02119.1"/>
    <property type="molecule type" value="Genomic_DNA"/>
</dbReference>
<reference evidence="2" key="1">
    <citation type="submission" date="2018-02" db="EMBL/GenBank/DDBJ databases">
        <authorList>
            <person name="Cohen D.B."/>
            <person name="Kent A.D."/>
        </authorList>
    </citation>
    <scope>NUCLEOTIDE SEQUENCE</scope>
</reference>
<feature type="compositionally biased region" description="Basic residues" evidence="1">
    <location>
        <begin position="130"/>
        <end position="139"/>
    </location>
</feature>
<evidence type="ECO:0000256" key="1">
    <source>
        <dbReference type="SAM" id="MobiDB-lite"/>
    </source>
</evidence>
<accession>A0A2N9GRR9</accession>
<protein>
    <submittedName>
        <fullName evidence="2">Uncharacterized protein</fullName>
    </submittedName>
</protein>
<feature type="region of interest" description="Disordered" evidence="1">
    <location>
        <begin position="128"/>
        <end position="155"/>
    </location>
</feature>
<feature type="compositionally biased region" description="Basic and acidic residues" evidence="1">
    <location>
        <begin position="146"/>
        <end position="155"/>
    </location>
</feature>
<evidence type="ECO:0000313" key="2">
    <source>
        <dbReference type="EMBL" id="SPD02119.1"/>
    </source>
</evidence>